<evidence type="ECO:0000256" key="6">
    <source>
        <dbReference type="ARBA" id="ARBA00022989"/>
    </source>
</evidence>
<evidence type="ECO:0000256" key="4">
    <source>
        <dbReference type="ARBA" id="ARBA00022475"/>
    </source>
</evidence>
<evidence type="ECO:0000256" key="1">
    <source>
        <dbReference type="ARBA" id="ARBA00004651"/>
    </source>
</evidence>
<comment type="similarity">
    <text evidence="2 9">Belongs to the Casparian strip membrane proteins (CASP) family.</text>
</comment>
<evidence type="ECO:0000256" key="5">
    <source>
        <dbReference type="ARBA" id="ARBA00022692"/>
    </source>
</evidence>
<comment type="caution">
    <text evidence="9">Lacks conserved residue(s) required for the propagation of feature annotation.</text>
</comment>
<dbReference type="Proteomes" id="UP001154282">
    <property type="component" value="Unassembled WGS sequence"/>
</dbReference>
<feature type="transmembrane region" description="Helical" evidence="9">
    <location>
        <begin position="56"/>
        <end position="78"/>
    </location>
</feature>
<dbReference type="EMBL" id="CAMGYJ010000005">
    <property type="protein sequence ID" value="CAI0423328.1"/>
    <property type="molecule type" value="Genomic_DNA"/>
</dbReference>
<evidence type="ECO:0000256" key="9">
    <source>
        <dbReference type="RuleBase" id="RU361233"/>
    </source>
</evidence>
<dbReference type="PANTHER" id="PTHR33573:SF48">
    <property type="entry name" value="CASP-LIKE PROTEIN 3A1"/>
    <property type="match status" value="1"/>
</dbReference>
<dbReference type="InterPro" id="IPR006459">
    <property type="entry name" value="CASP/CASPL"/>
</dbReference>
<reference evidence="12" key="1">
    <citation type="submission" date="2022-08" db="EMBL/GenBank/DDBJ databases">
        <authorList>
            <person name="Gutierrez-Valencia J."/>
        </authorList>
    </citation>
    <scope>NUCLEOTIDE SEQUENCE</scope>
</reference>
<keyword evidence="4 9" id="KW-1003">Cell membrane</keyword>
<evidence type="ECO:0000256" key="3">
    <source>
        <dbReference type="ARBA" id="ARBA00011489"/>
    </source>
</evidence>
<dbReference type="PANTHER" id="PTHR33573">
    <property type="entry name" value="CASP-LIKE PROTEIN 4A4"/>
    <property type="match status" value="1"/>
</dbReference>
<comment type="caution">
    <text evidence="12">The sequence shown here is derived from an EMBL/GenBank/DDBJ whole genome shotgun (WGS) entry which is preliminary data.</text>
</comment>
<comment type="subcellular location">
    <subcellularLocation>
        <location evidence="1 9">Cell membrane</location>
        <topology evidence="1 9">Multi-pass membrane protein</topology>
    </subcellularLocation>
</comment>
<protein>
    <recommendedName>
        <fullName evidence="9">CASP-like protein</fullName>
    </recommendedName>
</protein>
<keyword evidence="8" id="KW-0325">Glycoprotein</keyword>
<dbReference type="AlphaFoldDB" id="A0AAV0KR67"/>
<comment type="subunit">
    <text evidence="3 9">Homodimer and heterodimers.</text>
</comment>
<feature type="domain" description="Casparian strip membrane protein" evidence="11">
    <location>
        <begin position="48"/>
        <end position="201"/>
    </location>
</feature>
<keyword evidence="13" id="KW-1185">Reference proteome</keyword>
<accession>A0AAV0KR67</accession>
<keyword evidence="5 9" id="KW-0812">Transmembrane</keyword>
<sequence>MTTTTTKEGQNKVPEVSVPVTPAGEDGSAVVAAGKASAGGSGPLGRRRSDLMQGTLRLLCLVTSLTAVGFMVSARQSGSVSIYGFMLPVNSKWSFSHSFQYLVGVTAVCAAHSLLQLAISSTRLIKNTPIIQSRTHAWLLFAVDQALAYAVVSGGAASAGVSNLNKTGIRHTVLPNFCKPLQSFCDHVAVSIGFAFFTFCLLAASAVQQVVWLSNNPAKNY</sequence>
<dbReference type="InterPro" id="IPR006702">
    <property type="entry name" value="CASP_dom"/>
</dbReference>
<keyword evidence="6 9" id="KW-1133">Transmembrane helix</keyword>
<evidence type="ECO:0000256" key="10">
    <source>
        <dbReference type="SAM" id="MobiDB-lite"/>
    </source>
</evidence>
<gene>
    <name evidence="12" type="ORF">LITE_LOCUS19475</name>
</gene>
<proteinExistence type="inferred from homology"/>
<feature type="transmembrane region" description="Helical" evidence="9">
    <location>
        <begin position="98"/>
        <end position="119"/>
    </location>
</feature>
<dbReference type="GO" id="GO:0005886">
    <property type="term" value="C:plasma membrane"/>
    <property type="evidence" value="ECO:0007669"/>
    <property type="project" value="UniProtKB-SubCell"/>
</dbReference>
<evidence type="ECO:0000259" key="11">
    <source>
        <dbReference type="Pfam" id="PF04535"/>
    </source>
</evidence>
<feature type="transmembrane region" description="Helical" evidence="9">
    <location>
        <begin position="188"/>
        <end position="211"/>
    </location>
</feature>
<dbReference type="Pfam" id="PF04535">
    <property type="entry name" value="CASP_dom"/>
    <property type="match status" value="1"/>
</dbReference>
<evidence type="ECO:0000313" key="12">
    <source>
        <dbReference type="EMBL" id="CAI0423328.1"/>
    </source>
</evidence>
<keyword evidence="7 9" id="KW-0472">Membrane</keyword>
<evidence type="ECO:0000256" key="7">
    <source>
        <dbReference type="ARBA" id="ARBA00023136"/>
    </source>
</evidence>
<feature type="region of interest" description="Disordered" evidence="10">
    <location>
        <begin position="1"/>
        <end position="23"/>
    </location>
</feature>
<dbReference type="NCBIfam" id="TIGR01569">
    <property type="entry name" value="A_tha_TIGR01569"/>
    <property type="match status" value="1"/>
</dbReference>
<name>A0AAV0KR67_9ROSI</name>
<evidence type="ECO:0000256" key="2">
    <source>
        <dbReference type="ARBA" id="ARBA00007651"/>
    </source>
</evidence>
<organism evidence="12 13">
    <name type="scientific">Linum tenue</name>
    <dbReference type="NCBI Taxonomy" id="586396"/>
    <lineage>
        <taxon>Eukaryota</taxon>
        <taxon>Viridiplantae</taxon>
        <taxon>Streptophyta</taxon>
        <taxon>Embryophyta</taxon>
        <taxon>Tracheophyta</taxon>
        <taxon>Spermatophyta</taxon>
        <taxon>Magnoliopsida</taxon>
        <taxon>eudicotyledons</taxon>
        <taxon>Gunneridae</taxon>
        <taxon>Pentapetalae</taxon>
        <taxon>rosids</taxon>
        <taxon>fabids</taxon>
        <taxon>Malpighiales</taxon>
        <taxon>Linaceae</taxon>
        <taxon>Linum</taxon>
    </lineage>
</organism>
<evidence type="ECO:0000313" key="13">
    <source>
        <dbReference type="Proteomes" id="UP001154282"/>
    </source>
</evidence>
<evidence type="ECO:0000256" key="8">
    <source>
        <dbReference type="ARBA" id="ARBA00023180"/>
    </source>
</evidence>